<keyword evidence="3" id="KW-1185">Reference proteome</keyword>
<accession>A0ABN8YZI9</accession>
<dbReference type="EMBL" id="OX459962">
    <property type="protein sequence ID" value="CAI9166939.1"/>
    <property type="molecule type" value="Genomic_DNA"/>
</dbReference>
<dbReference type="Proteomes" id="UP001176941">
    <property type="component" value="Chromosome 26"/>
</dbReference>
<gene>
    <name evidence="2" type="ORF">MRATA1EN1_LOCUS15901</name>
</gene>
<reference evidence="2" key="1">
    <citation type="submission" date="2023-04" db="EMBL/GenBank/DDBJ databases">
        <authorList>
            <consortium name="ELIXIR-Norway"/>
        </authorList>
    </citation>
    <scope>NUCLEOTIDE SEQUENCE [LARGE SCALE GENOMIC DNA]</scope>
</reference>
<evidence type="ECO:0000313" key="3">
    <source>
        <dbReference type="Proteomes" id="UP001176941"/>
    </source>
</evidence>
<evidence type="ECO:0000313" key="2">
    <source>
        <dbReference type="EMBL" id="CAI9166939.1"/>
    </source>
</evidence>
<sequence length="72" mass="7952">MGQGTPVVLSQDILEQSRPNSSCSNRFWLSGPSPAPQLSQLKQKRQEVPIMFPIGYADEHTLHWNSCLEAGG</sequence>
<organism evidence="2 3">
    <name type="scientific">Rangifer tarandus platyrhynchus</name>
    <name type="common">Svalbard reindeer</name>
    <dbReference type="NCBI Taxonomy" id="3082113"/>
    <lineage>
        <taxon>Eukaryota</taxon>
        <taxon>Metazoa</taxon>
        <taxon>Chordata</taxon>
        <taxon>Craniata</taxon>
        <taxon>Vertebrata</taxon>
        <taxon>Euteleostomi</taxon>
        <taxon>Mammalia</taxon>
        <taxon>Eutheria</taxon>
        <taxon>Laurasiatheria</taxon>
        <taxon>Artiodactyla</taxon>
        <taxon>Ruminantia</taxon>
        <taxon>Pecora</taxon>
        <taxon>Cervidae</taxon>
        <taxon>Odocoileinae</taxon>
        <taxon>Rangifer</taxon>
    </lineage>
</organism>
<proteinExistence type="predicted"/>
<evidence type="ECO:0000256" key="1">
    <source>
        <dbReference type="SAM" id="MobiDB-lite"/>
    </source>
</evidence>
<feature type="region of interest" description="Disordered" evidence="1">
    <location>
        <begin position="1"/>
        <end position="27"/>
    </location>
</feature>
<protein>
    <submittedName>
        <fullName evidence="2">Uncharacterized protein</fullName>
    </submittedName>
</protein>
<name>A0ABN8YZI9_RANTA</name>
<feature type="compositionally biased region" description="Polar residues" evidence="1">
    <location>
        <begin position="13"/>
        <end position="27"/>
    </location>
</feature>